<gene>
    <name evidence="1" type="ORF">AGR4C_pa50028</name>
</gene>
<proteinExistence type="predicted"/>
<evidence type="ECO:0000313" key="2">
    <source>
        <dbReference type="Proteomes" id="UP000191897"/>
    </source>
</evidence>
<reference evidence="1 2" key="1">
    <citation type="submission" date="2016-01" db="EMBL/GenBank/DDBJ databases">
        <authorList>
            <person name="Oliw E.H."/>
        </authorList>
    </citation>
    <scope>NUCLEOTIDE SEQUENCE [LARGE SCALE GENOMIC DNA]</scope>
    <source>
        <strain evidence="1 2">Kerr 14</strain>
    </source>
</reference>
<dbReference type="EMBL" id="FBWC01000036">
    <property type="protein sequence ID" value="CUX65479.1"/>
    <property type="molecule type" value="Genomic_DNA"/>
</dbReference>
<evidence type="ECO:0000313" key="1">
    <source>
        <dbReference type="EMBL" id="CUX65479.1"/>
    </source>
</evidence>
<dbReference type="Proteomes" id="UP000191897">
    <property type="component" value="Unassembled WGS sequence"/>
</dbReference>
<organism evidence="1 2">
    <name type="scientific">Agrobacterium tumefaciens str. Kerr 14</name>
    <dbReference type="NCBI Taxonomy" id="1183424"/>
    <lineage>
        <taxon>Bacteria</taxon>
        <taxon>Pseudomonadati</taxon>
        <taxon>Pseudomonadota</taxon>
        <taxon>Alphaproteobacteria</taxon>
        <taxon>Hyphomicrobiales</taxon>
        <taxon>Rhizobiaceae</taxon>
        <taxon>Rhizobium/Agrobacterium group</taxon>
        <taxon>Agrobacterium</taxon>
        <taxon>Agrobacterium tumefaciens complex</taxon>
    </lineage>
</organism>
<name>A0A1S7SAS6_AGRTU</name>
<sequence>MFFWAGGNLKRFFENFGFHRVLAMQALQFLNLVLSARYSDANTRSPKWRETKLCFEHAQFPTVTEVRQ</sequence>
<dbReference type="AlphaFoldDB" id="A0A1S7SAS6"/>
<accession>A0A1S7SAS6</accession>
<protein>
    <submittedName>
        <fullName evidence="1">Uncharacterized protein</fullName>
    </submittedName>
</protein>